<dbReference type="EMBL" id="QKYT01000063">
    <property type="protein sequence ID" value="RIA95311.1"/>
    <property type="molecule type" value="Genomic_DNA"/>
</dbReference>
<protein>
    <submittedName>
        <fullName evidence="2">Uncharacterized protein</fullName>
    </submittedName>
</protein>
<proteinExistence type="predicted"/>
<evidence type="ECO:0000313" key="2">
    <source>
        <dbReference type="EMBL" id="RIA95311.1"/>
    </source>
</evidence>
<reference evidence="2 3" key="1">
    <citation type="submission" date="2018-06" db="EMBL/GenBank/DDBJ databases">
        <title>Comparative genomics reveals the genomic features of Rhizophagus irregularis, R. cerebriforme, R. diaphanum and Gigaspora rosea, and their symbiotic lifestyle signature.</title>
        <authorList>
            <person name="Morin E."/>
            <person name="San Clemente H."/>
            <person name="Chen E.C.H."/>
            <person name="De La Providencia I."/>
            <person name="Hainaut M."/>
            <person name="Kuo A."/>
            <person name="Kohler A."/>
            <person name="Murat C."/>
            <person name="Tang N."/>
            <person name="Roy S."/>
            <person name="Loubradou J."/>
            <person name="Henrissat B."/>
            <person name="Grigoriev I.V."/>
            <person name="Corradi N."/>
            <person name="Roux C."/>
            <person name="Martin F.M."/>
        </authorList>
    </citation>
    <scope>NUCLEOTIDE SEQUENCE [LARGE SCALE GENOMIC DNA]</scope>
    <source>
        <strain evidence="2 3">DAOM 227022</strain>
    </source>
</reference>
<gene>
    <name evidence="2" type="ORF">C1645_816791</name>
</gene>
<name>A0A397TJX6_9GLOM</name>
<comment type="caution">
    <text evidence="2">The sequence shown here is derived from an EMBL/GenBank/DDBJ whole genome shotgun (WGS) entry which is preliminary data.</text>
</comment>
<feature type="region of interest" description="Disordered" evidence="1">
    <location>
        <begin position="40"/>
        <end position="76"/>
    </location>
</feature>
<keyword evidence="3" id="KW-1185">Reference proteome</keyword>
<feature type="compositionally biased region" description="Low complexity" evidence="1">
    <location>
        <begin position="49"/>
        <end position="69"/>
    </location>
</feature>
<evidence type="ECO:0000256" key="1">
    <source>
        <dbReference type="SAM" id="MobiDB-lite"/>
    </source>
</evidence>
<sequence length="76" mass="8983">MNYKGIKRMIRRNSAVHAKGLRRSKRVVNCSCEIYAKENDEEEEKEEVLNSSHQSTSTTHNHLQLNNHHLNNRPYH</sequence>
<evidence type="ECO:0000313" key="3">
    <source>
        <dbReference type="Proteomes" id="UP000265703"/>
    </source>
</evidence>
<dbReference type="Proteomes" id="UP000265703">
    <property type="component" value="Unassembled WGS sequence"/>
</dbReference>
<accession>A0A397TJX6</accession>
<organism evidence="2 3">
    <name type="scientific">Glomus cerebriforme</name>
    <dbReference type="NCBI Taxonomy" id="658196"/>
    <lineage>
        <taxon>Eukaryota</taxon>
        <taxon>Fungi</taxon>
        <taxon>Fungi incertae sedis</taxon>
        <taxon>Mucoromycota</taxon>
        <taxon>Glomeromycotina</taxon>
        <taxon>Glomeromycetes</taxon>
        <taxon>Glomerales</taxon>
        <taxon>Glomeraceae</taxon>
        <taxon>Glomus</taxon>
    </lineage>
</organism>
<dbReference type="AlphaFoldDB" id="A0A397TJX6"/>